<keyword evidence="2" id="KW-1185">Reference proteome</keyword>
<accession>A0A0D9ZYU1</accession>
<sequence length="111" mass="12801">MVTSNGQLTTTQRNYVEWDLKKLIILFSTIRNLRELHLVMDQLIRLYKRVLMFMQMEGAKLEESIVTSENLIEVVCAPLPSNMRQPMQPRQSLPKIGVAATSVLSVIKLWD</sequence>
<dbReference type="AlphaFoldDB" id="A0A0D9ZYU1"/>
<dbReference type="Gramene" id="OGLUM05G16400.1">
    <property type="protein sequence ID" value="OGLUM05G16400.1"/>
    <property type="gene ID" value="OGLUM05G16400"/>
</dbReference>
<evidence type="ECO:0000313" key="1">
    <source>
        <dbReference type="EnsemblPlants" id="OGLUM05G16400.1"/>
    </source>
</evidence>
<proteinExistence type="predicted"/>
<name>A0A0D9ZYU1_9ORYZ</name>
<dbReference type="Proteomes" id="UP000026961">
    <property type="component" value="Chromosome 5"/>
</dbReference>
<reference evidence="1" key="1">
    <citation type="submission" date="2015-04" db="UniProtKB">
        <authorList>
            <consortium name="EnsemblPlants"/>
        </authorList>
    </citation>
    <scope>IDENTIFICATION</scope>
</reference>
<evidence type="ECO:0000313" key="2">
    <source>
        <dbReference type="Proteomes" id="UP000026961"/>
    </source>
</evidence>
<dbReference type="HOGENOM" id="CLU_2162348_0_0_1"/>
<organism evidence="1">
    <name type="scientific">Oryza glumipatula</name>
    <dbReference type="NCBI Taxonomy" id="40148"/>
    <lineage>
        <taxon>Eukaryota</taxon>
        <taxon>Viridiplantae</taxon>
        <taxon>Streptophyta</taxon>
        <taxon>Embryophyta</taxon>
        <taxon>Tracheophyta</taxon>
        <taxon>Spermatophyta</taxon>
        <taxon>Magnoliopsida</taxon>
        <taxon>Liliopsida</taxon>
        <taxon>Poales</taxon>
        <taxon>Poaceae</taxon>
        <taxon>BOP clade</taxon>
        <taxon>Oryzoideae</taxon>
        <taxon>Oryzeae</taxon>
        <taxon>Oryzinae</taxon>
        <taxon>Oryza</taxon>
    </lineage>
</organism>
<dbReference type="EnsemblPlants" id="OGLUM05G16400.1">
    <property type="protein sequence ID" value="OGLUM05G16400.1"/>
    <property type="gene ID" value="OGLUM05G16400"/>
</dbReference>
<protein>
    <submittedName>
        <fullName evidence="1">Uncharacterized protein</fullName>
    </submittedName>
</protein>
<reference evidence="1" key="2">
    <citation type="submission" date="2018-05" db="EMBL/GenBank/DDBJ databases">
        <title>OgluRS3 (Oryza glumaepatula Reference Sequence Version 3).</title>
        <authorList>
            <person name="Zhang J."/>
            <person name="Kudrna D."/>
            <person name="Lee S."/>
            <person name="Talag J."/>
            <person name="Welchert J."/>
            <person name="Wing R.A."/>
        </authorList>
    </citation>
    <scope>NUCLEOTIDE SEQUENCE [LARGE SCALE GENOMIC DNA]</scope>
</reference>